<dbReference type="Gene3D" id="1.10.510.10">
    <property type="entry name" value="Transferase(Phosphotransferase) domain 1"/>
    <property type="match status" value="1"/>
</dbReference>
<dbReference type="OMA" id="NNWFPFC"/>
<dbReference type="Proteomes" id="UP000270924">
    <property type="component" value="Unassembled WGS sequence"/>
</dbReference>
<evidence type="ECO:0000256" key="6">
    <source>
        <dbReference type="ARBA" id="ARBA00022840"/>
    </source>
</evidence>
<evidence type="ECO:0000256" key="2">
    <source>
        <dbReference type="ARBA" id="ARBA00022527"/>
    </source>
</evidence>
<evidence type="ECO:0000313" key="11">
    <source>
        <dbReference type="EMBL" id="VDM07335.1"/>
    </source>
</evidence>
<evidence type="ECO:0000256" key="1">
    <source>
        <dbReference type="ARBA" id="ARBA00012513"/>
    </source>
</evidence>
<organism evidence="11 12">
    <name type="scientific">Wuchereria bancrofti</name>
    <dbReference type="NCBI Taxonomy" id="6293"/>
    <lineage>
        <taxon>Eukaryota</taxon>
        <taxon>Metazoa</taxon>
        <taxon>Ecdysozoa</taxon>
        <taxon>Nematoda</taxon>
        <taxon>Chromadorea</taxon>
        <taxon>Rhabditida</taxon>
        <taxon>Spirurina</taxon>
        <taxon>Spiruromorpha</taxon>
        <taxon>Filarioidea</taxon>
        <taxon>Onchocercidae</taxon>
        <taxon>Wuchereria</taxon>
    </lineage>
</organism>
<dbReference type="GO" id="GO:0072354">
    <property type="term" value="F:histone H3T3 kinase activity"/>
    <property type="evidence" value="ECO:0007669"/>
    <property type="project" value="TreeGrafter"/>
</dbReference>
<dbReference type="Pfam" id="PF12330">
    <property type="entry name" value="Haspin_kinase"/>
    <property type="match status" value="1"/>
</dbReference>
<dbReference type="Gene3D" id="3.30.200.20">
    <property type="entry name" value="Phosphorylase Kinase, domain 1"/>
    <property type="match status" value="1"/>
</dbReference>
<dbReference type="PANTHER" id="PTHR24419">
    <property type="entry name" value="INTERLEUKIN-1 RECEPTOR-ASSOCIATED KINASE"/>
    <property type="match status" value="1"/>
</dbReference>
<evidence type="ECO:0000256" key="4">
    <source>
        <dbReference type="ARBA" id="ARBA00022741"/>
    </source>
</evidence>
<dbReference type="OrthoDB" id="21018at2759"/>
<dbReference type="InterPro" id="IPR000719">
    <property type="entry name" value="Prot_kinase_dom"/>
</dbReference>
<reference evidence="11 12" key="1">
    <citation type="submission" date="2018-11" db="EMBL/GenBank/DDBJ databases">
        <authorList>
            <consortium name="Pathogen Informatics"/>
        </authorList>
    </citation>
    <scope>NUCLEOTIDE SEQUENCE [LARGE SCALE GENOMIC DNA]</scope>
</reference>
<dbReference type="GO" id="GO:0035556">
    <property type="term" value="P:intracellular signal transduction"/>
    <property type="evidence" value="ECO:0007669"/>
    <property type="project" value="TreeGrafter"/>
</dbReference>
<evidence type="ECO:0000256" key="7">
    <source>
        <dbReference type="ARBA" id="ARBA00047899"/>
    </source>
</evidence>
<dbReference type="GO" id="GO:0000278">
    <property type="term" value="P:mitotic cell cycle"/>
    <property type="evidence" value="ECO:0007669"/>
    <property type="project" value="TreeGrafter"/>
</dbReference>
<dbReference type="InterPro" id="IPR024604">
    <property type="entry name" value="GSG2_C"/>
</dbReference>
<dbReference type="PROSITE" id="PS00107">
    <property type="entry name" value="PROTEIN_KINASE_ATP"/>
    <property type="match status" value="1"/>
</dbReference>
<dbReference type="InParanoid" id="A0A3P7FCZ3"/>
<dbReference type="PROSITE" id="PS50011">
    <property type="entry name" value="PROTEIN_KINASE_DOM"/>
    <property type="match status" value="1"/>
</dbReference>
<keyword evidence="3" id="KW-0808">Transferase</keyword>
<dbReference type="GO" id="GO:0005634">
    <property type="term" value="C:nucleus"/>
    <property type="evidence" value="ECO:0007669"/>
    <property type="project" value="TreeGrafter"/>
</dbReference>
<dbReference type="GO" id="GO:0005737">
    <property type="term" value="C:cytoplasm"/>
    <property type="evidence" value="ECO:0007669"/>
    <property type="project" value="TreeGrafter"/>
</dbReference>
<feature type="binding site" evidence="9">
    <location>
        <position position="473"/>
    </location>
    <ligand>
        <name>ATP</name>
        <dbReference type="ChEBI" id="CHEBI:30616"/>
    </ligand>
</feature>
<evidence type="ECO:0000259" key="10">
    <source>
        <dbReference type="PROSITE" id="PS50011"/>
    </source>
</evidence>
<dbReference type="EC" id="2.7.11.1" evidence="1"/>
<protein>
    <recommendedName>
        <fullName evidence="1">non-specific serine/threonine protein kinase</fullName>
        <ecNumber evidence="1">2.7.11.1</ecNumber>
    </recommendedName>
</protein>
<dbReference type="PANTHER" id="PTHR24419:SF18">
    <property type="entry name" value="SERINE_THREONINE-PROTEIN KINASE HASPIN"/>
    <property type="match status" value="1"/>
</dbReference>
<gene>
    <name evidence="11" type="ORF">WBA_LOCUS721</name>
</gene>
<keyword evidence="4 9" id="KW-0547">Nucleotide-binding</keyword>
<accession>A0A3P7FCZ3</accession>
<keyword evidence="6 9" id="KW-0067">ATP-binding</keyword>
<dbReference type="SUPFAM" id="SSF56112">
    <property type="entry name" value="Protein kinase-like (PK-like)"/>
    <property type="match status" value="1"/>
</dbReference>
<comment type="catalytic activity">
    <reaction evidence="7">
        <text>L-threonyl-[protein] + ATP = O-phospho-L-threonyl-[protein] + ADP + H(+)</text>
        <dbReference type="Rhea" id="RHEA:46608"/>
        <dbReference type="Rhea" id="RHEA-COMP:11060"/>
        <dbReference type="Rhea" id="RHEA-COMP:11605"/>
        <dbReference type="ChEBI" id="CHEBI:15378"/>
        <dbReference type="ChEBI" id="CHEBI:30013"/>
        <dbReference type="ChEBI" id="CHEBI:30616"/>
        <dbReference type="ChEBI" id="CHEBI:61977"/>
        <dbReference type="ChEBI" id="CHEBI:456216"/>
        <dbReference type="EC" id="2.7.11.1"/>
    </reaction>
</comment>
<dbReference type="InterPro" id="IPR011009">
    <property type="entry name" value="Kinase-like_dom_sf"/>
</dbReference>
<dbReference type="AlphaFoldDB" id="A0A3P7FCZ3"/>
<name>A0A3P7FCZ3_WUCBA</name>
<evidence type="ECO:0000256" key="5">
    <source>
        <dbReference type="ARBA" id="ARBA00022777"/>
    </source>
</evidence>
<dbReference type="GO" id="GO:0005524">
    <property type="term" value="F:ATP binding"/>
    <property type="evidence" value="ECO:0007669"/>
    <property type="project" value="UniProtKB-UniRule"/>
</dbReference>
<sequence>MVRRRFMSKGNATFVDGLDKTVLKQCAKEHPLFRRTAILSSVLNDVLDQERDFLQPCSRKMKKKERRRRAKPIDRTNISAEELEYQRLLNEIKEAEEYELIVERDNSKLYKDHINLSEMTKFAANKFSGNYSKPSEFEKTCSKLVEENDMTKENSDKRKHSVGLSLNKNEDINQLEVTGSPLIFIVHPSEPTTSTPLHVFRSTHTPHPHQNMLNFDGGVQLSPIILDREDIVCDIIEREAPATRLRSDGNEVEGKSGAETNGCNRFTSVTGISTTLQKSSPQLTILNSPGRWGFQNEEYVCEDVTSSVQGNLPVTLLISNCSRDFLYLFGIDFYPKEEEFGEKLRLGSCDKSLSLCDGNGVYFLVLFNLLISRITALIENYSYETLKLGGNKCIIHFLKENRPFYLNGFPWTAQYAKKRDYKQELFHLCMQKSIQSWRLKKTLLDLSSPIKLGEGTFGEVFRVSYKGEIVALKVIPVGGTKMINGDKQKSFRDISAELIVSKELSDLKYIEEGYSTQGFIHLRGAMVVKGSYPRSLINAWEQYDERMKSENDHPCVFNSNQHFLLLAFEDGGIDLEKYMISNVFQAYSIIYQVLVALSVAEYRLSFEHRDLHCGNILIRSVQSDNAVKANYNGYEVSVPTHGVEVKIIDFTLSRMSKGTSTIFFDLAKDDELFTGENCLQYEIYRAMRVNAVASLFVISKLLNRNNWFPFCSMTNVMWLIYLVRYLYDNMDGKNIGNRSERRDFICHFKDLHRYGE</sequence>
<comment type="catalytic activity">
    <reaction evidence="8">
        <text>L-seryl-[protein] + ATP = O-phospho-L-seryl-[protein] + ADP + H(+)</text>
        <dbReference type="Rhea" id="RHEA:17989"/>
        <dbReference type="Rhea" id="RHEA-COMP:9863"/>
        <dbReference type="Rhea" id="RHEA-COMP:11604"/>
        <dbReference type="ChEBI" id="CHEBI:15378"/>
        <dbReference type="ChEBI" id="CHEBI:29999"/>
        <dbReference type="ChEBI" id="CHEBI:30616"/>
        <dbReference type="ChEBI" id="CHEBI:83421"/>
        <dbReference type="ChEBI" id="CHEBI:456216"/>
        <dbReference type="EC" id="2.7.11.1"/>
    </reaction>
</comment>
<proteinExistence type="predicted"/>
<feature type="domain" description="Protein kinase" evidence="10">
    <location>
        <begin position="446"/>
        <end position="756"/>
    </location>
</feature>
<dbReference type="SMART" id="SM01331">
    <property type="entry name" value="DUF3635"/>
    <property type="match status" value="1"/>
</dbReference>
<evidence type="ECO:0000256" key="3">
    <source>
        <dbReference type="ARBA" id="ARBA00022679"/>
    </source>
</evidence>
<evidence type="ECO:0000313" key="12">
    <source>
        <dbReference type="Proteomes" id="UP000270924"/>
    </source>
</evidence>
<dbReference type="SMART" id="SM00220">
    <property type="entry name" value="S_TKc"/>
    <property type="match status" value="1"/>
</dbReference>
<keyword evidence="2" id="KW-0723">Serine/threonine-protein kinase</keyword>
<keyword evidence="12" id="KW-1185">Reference proteome</keyword>
<evidence type="ECO:0000256" key="9">
    <source>
        <dbReference type="PROSITE-ProRule" id="PRU10141"/>
    </source>
</evidence>
<keyword evidence="5" id="KW-0418">Kinase</keyword>
<dbReference type="InterPro" id="IPR017441">
    <property type="entry name" value="Protein_kinase_ATP_BS"/>
</dbReference>
<evidence type="ECO:0000256" key="8">
    <source>
        <dbReference type="ARBA" id="ARBA00048679"/>
    </source>
</evidence>
<dbReference type="EMBL" id="UYWW01000115">
    <property type="protein sequence ID" value="VDM07335.1"/>
    <property type="molecule type" value="Genomic_DNA"/>
</dbReference>